<evidence type="ECO:0008006" key="3">
    <source>
        <dbReference type="Google" id="ProtNLM"/>
    </source>
</evidence>
<proteinExistence type="predicted"/>
<gene>
    <name evidence="1" type="ORF">CZ809_00784</name>
</gene>
<sequence length="281" mass="31900">MKDHLVPKVGHHRLYDLVSEKTSLETKASTARWYAEMMIDLFFSANAKEKVGEDKFNKLSLGEKIKILREWCSDELIDALNLIKQFGDIASHYNPSKTIKESEVNKIIVKALSLFDYALIDLMKDGGIRKTEVTAVLFSTFLPSIRVRVLSSILDLSDIKGNSDNDMFLLDKLLLALTKNGEGKKAQKLLSKLRKEEKIGDYHLSFWLEKLEVIQGKIDEGILPIPENISDCKRNFDDVLSQLTSFEKVENQALIDVFDTMLSQVEPSDMGDKVPNLMVLM</sequence>
<dbReference type="RefSeq" id="WP_080156111.1">
    <property type="nucleotide sequence ID" value="NZ_FUZI01000001.1"/>
</dbReference>
<evidence type="ECO:0000313" key="1">
    <source>
        <dbReference type="EMBL" id="SKC31306.1"/>
    </source>
</evidence>
<name>A0A1T5HX86_9GAMM</name>
<dbReference type="AlphaFoldDB" id="A0A1T5HX86"/>
<evidence type="ECO:0000313" key="2">
    <source>
        <dbReference type="Proteomes" id="UP000189966"/>
    </source>
</evidence>
<accession>A0A1T5HX86</accession>
<reference evidence="1 2" key="1">
    <citation type="submission" date="2017-02" db="EMBL/GenBank/DDBJ databases">
        <authorList>
            <person name="Peterson S.W."/>
        </authorList>
    </citation>
    <scope>NUCLEOTIDE SEQUENCE [LARGE SCALE GENOMIC DNA]</scope>
    <source>
        <strain evidence="2">type strain: NCCB 100098</strain>
    </source>
</reference>
<dbReference type="Proteomes" id="UP000189966">
    <property type="component" value="Unassembled WGS sequence"/>
</dbReference>
<protein>
    <recommendedName>
        <fullName evidence="3">DUF4145 domain-containing protein</fullName>
    </recommendedName>
</protein>
<dbReference type="OrthoDB" id="7068065at2"/>
<dbReference type="EMBL" id="FUZI01000001">
    <property type="protein sequence ID" value="SKC31306.1"/>
    <property type="molecule type" value="Genomic_DNA"/>
</dbReference>
<organism evidence="1 2">
    <name type="scientific">Photobacterium piscicola</name>
    <dbReference type="NCBI Taxonomy" id="1378299"/>
    <lineage>
        <taxon>Bacteria</taxon>
        <taxon>Pseudomonadati</taxon>
        <taxon>Pseudomonadota</taxon>
        <taxon>Gammaproteobacteria</taxon>
        <taxon>Vibrionales</taxon>
        <taxon>Vibrionaceae</taxon>
        <taxon>Photobacterium</taxon>
    </lineage>
</organism>